<sequence>MDVSDALVQWIQEDECGGEGEERRSFSYYISLFFPDENPIVWLVIHLGLIFLYFVMYVDLKEYDTTMNGTLLSIAFVCIVNYTLLIIFLLVRLIIVKVILERLMVASPISFSLIKTLDPSLTYVIWATIQMLLWQSVIYRNVGGHSFSIYFFGSYSAAYLTFRSSALKWITIAIYLCPILSLRTMCLSILETLFEAGILMVCKEPLEKYISMYKLVRKLNYAWLKYVLTNKDAFKMLEEGVKGNRTVCSSVLEQIDVKKTEKGKKRIKYNGGKEASAHILDIEKNDFADEWGNLFQFYINQKNMSKMQNWFISYHISEIPPIIHLLHQEVELRGRDVIFTAFDAFFNQIYATTNSKNSNNMDKSECDDILPTPHRPIEIKEQVARQVLANAVRQSSIKLEMSVPDESHLKGKKQNFCMWCLKYVRKVLGFTDEEREMVRLSERLNKVSFQFNKLANFHSPRAESDIFLSASNFKAFLSEEDAMEMIYWFDCSGHGKINSRMFSRKLFHLVYLRKKFKHSMKGQESVFRVMNRLISVFLWIVIGITIAIICDVTIEVIVASCAALISSMTVALSYLYTNFISSVIFVAVSNPYNVDDRVRLDDGEPLLVRKIRTYSSEFVSMQGKVIIIQNSTLAGMKITNETRATNAIFEIPLKIDFYTSSESMNLLEESIKEYINSHPSDFVKDFVFIFISELHPGYYYEIRIWIKCVEGWGNWRMIHILRTNFMEFMLKRCKELSISYKMPDQKIIFPDSLSIYNFDAVPIPSPQLPTIPSSLPTKTETHTSKK</sequence>
<dbReference type="GO" id="GO:0008381">
    <property type="term" value="F:mechanosensitive monoatomic ion channel activity"/>
    <property type="evidence" value="ECO:0007669"/>
    <property type="project" value="TreeGrafter"/>
</dbReference>
<name>A0A1R4ABR8_BABMR</name>
<dbReference type="PANTHER" id="PTHR31618">
    <property type="entry name" value="MECHANOSENSITIVE ION CHANNEL PROTEIN 5"/>
    <property type="match status" value="1"/>
</dbReference>
<dbReference type="InterPro" id="IPR016688">
    <property type="entry name" value="MscS-like_plants/fungi"/>
</dbReference>
<comment type="subcellular location">
    <subcellularLocation>
        <location evidence="1">Membrane</location>
        <topology evidence="1">Multi-pass membrane protein</topology>
    </subcellularLocation>
</comment>
<feature type="transmembrane region" description="Helical" evidence="3">
    <location>
        <begin position="571"/>
        <end position="589"/>
    </location>
</feature>
<evidence type="ECO:0000313" key="6">
    <source>
        <dbReference type="Proteomes" id="UP000002899"/>
    </source>
</evidence>
<dbReference type="AlphaFoldDB" id="A0A1R4ABR8"/>
<dbReference type="RefSeq" id="XP_021338616.1">
    <property type="nucleotide sequence ID" value="XM_021482053.1"/>
</dbReference>
<evidence type="ECO:0000256" key="2">
    <source>
        <dbReference type="ARBA" id="ARBA00008017"/>
    </source>
</evidence>
<keyword evidence="3" id="KW-0812">Transmembrane</keyword>
<dbReference type="InterPro" id="IPR006685">
    <property type="entry name" value="MscS_channel_2nd"/>
</dbReference>
<dbReference type="GeneID" id="24425126"/>
<gene>
    <name evidence="5" type="ORF">BMR1_03g02420</name>
</gene>
<dbReference type="KEGG" id="bmic:BMR1_03g02420"/>
<evidence type="ECO:0000256" key="1">
    <source>
        <dbReference type="ARBA" id="ARBA00004141"/>
    </source>
</evidence>
<evidence type="ECO:0000259" key="4">
    <source>
        <dbReference type="Pfam" id="PF00924"/>
    </source>
</evidence>
<accession>A0A1R4ABR8</accession>
<feature type="transmembrane region" description="Helical" evidence="3">
    <location>
        <begin position="536"/>
        <end position="565"/>
    </location>
</feature>
<evidence type="ECO:0000256" key="3">
    <source>
        <dbReference type="SAM" id="Phobius"/>
    </source>
</evidence>
<comment type="similarity">
    <text evidence="2">Belongs to the MscS (TC 1.A.23) family.</text>
</comment>
<feature type="domain" description="Mechanosensitive ion channel MscS" evidence="4">
    <location>
        <begin position="577"/>
        <end position="642"/>
    </location>
</feature>
<dbReference type="GO" id="GO:0006820">
    <property type="term" value="P:monoatomic anion transport"/>
    <property type="evidence" value="ECO:0007669"/>
    <property type="project" value="TreeGrafter"/>
</dbReference>
<feature type="transmembrane region" description="Helical" evidence="3">
    <location>
        <begin position="169"/>
        <end position="190"/>
    </location>
</feature>
<dbReference type="OrthoDB" id="544685at2759"/>
<keyword evidence="3" id="KW-1133">Transmembrane helix</keyword>
<reference evidence="5 6" key="3">
    <citation type="journal article" date="2016" name="Sci. Rep.">
        <title>Genome-wide diversity and gene expression profiling of Babesia microti isolates identify polymorphic genes that mediate host-pathogen interactions.</title>
        <authorList>
            <person name="Silva J.C."/>
            <person name="Cornillot E."/>
            <person name="McCracken C."/>
            <person name="Usmani-Brown S."/>
            <person name="Dwivedi A."/>
            <person name="Ifeonu O.O."/>
            <person name="Crabtree J."/>
            <person name="Gotia H.T."/>
            <person name="Virji A.Z."/>
            <person name="Reynes C."/>
            <person name="Colinge J."/>
            <person name="Kumar V."/>
            <person name="Lawres L."/>
            <person name="Pazzi J.E."/>
            <person name="Pablo J.V."/>
            <person name="Hung C."/>
            <person name="Brancato J."/>
            <person name="Kumari P."/>
            <person name="Orvis J."/>
            <person name="Tretina K."/>
            <person name="Chibucos M."/>
            <person name="Ott S."/>
            <person name="Sadzewicz L."/>
            <person name="Sengamalay N."/>
            <person name="Shetty A.C."/>
            <person name="Su Q."/>
            <person name="Tallon L."/>
            <person name="Fraser C.M."/>
            <person name="Frutos R."/>
            <person name="Molina D.M."/>
            <person name="Krause P.J."/>
            <person name="Ben Mamoun C."/>
        </authorList>
    </citation>
    <scope>NUCLEOTIDE SEQUENCE [LARGE SCALE GENOMIC DNA]</scope>
    <source>
        <strain evidence="5 6">RI</strain>
    </source>
</reference>
<dbReference type="PANTHER" id="PTHR31618:SF1">
    <property type="entry name" value="EF-HAND DOMAIN-CONTAINING PROTEIN"/>
    <property type="match status" value="1"/>
</dbReference>
<evidence type="ECO:0000313" key="5">
    <source>
        <dbReference type="EMBL" id="SJK86459.1"/>
    </source>
</evidence>
<reference evidence="5 6" key="1">
    <citation type="journal article" date="2012" name="Nucleic Acids Res.">
        <title>Sequencing of the smallest Apicomplexan genome from the human pathogen Babesia microti.</title>
        <authorList>
            <person name="Cornillot E."/>
            <person name="Hadj-Kaddour K."/>
            <person name="Dassouli A."/>
            <person name="Noel B."/>
            <person name="Ranwez V."/>
            <person name="Vacherie B."/>
            <person name="Augagneur Y."/>
            <person name="Bres V."/>
            <person name="Duclos A."/>
            <person name="Randazzo S."/>
            <person name="Carcy B."/>
            <person name="Debierre-Grockiego F."/>
            <person name="Delbecq S."/>
            <person name="Moubri-Menage K."/>
            <person name="Shams-Eldin H."/>
            <person name="Usmani-Brown S."/>
            <person name="Bringaud F."/>
            <person name="Wincker P."/>
            <person name="Vivares C.P."/>
            <person name="Schwarz R.T."/>
            <person name="Schetters T.P."/>
            <person name="Krause P.J."/>
            <person name="Gorenflot A."/>
            <person name="Berry V."/>
            <person name="Barbe V."/>
            <person name="Ben Mamoun C."/>
        </authorList>
    </citation>
    <scope>NUCLEOTIDE SEQUENCE [LARGE SCALE GENOMIC DNA]</scope>
    <source>
        <strain evidence="5 6">RI</strain>
    </source>
</reference>
<reference evidence="5 6" key="2">
    <citation type="journal article" date="2013" name="PLoS ONE">
        <title>Whole genome mapping and re-organization of the nuclear and mitochondrial genomes of Babesia microti isolates.</title>
        <authorList>
            <person name="Cornillot E."/>
            <person name="Dassouli A."/>
            <person name="Garg A."/>
            <person name="Pachikara N."/>
            <person name="Randazzo S."/>
            <person name="Depoix D."/>
            <person name="Carcy B."/>
            <person name="Delbecq S."/>
            <person name="Frutos R."/>
            <person name="Silva J.C."/>
            <person name="Sutton R."/>
            <person name="Krause P.J."/>
            <person name="Mamoun C.B."/>
        </authorList>
    </citation>
    <scope>NUCLEOTIDE SEQUENCE [LARGE SCALE GENOMIC DNA]</scope>
    <source>
        <strain evidence="5 6">RI</strain>
    </source>
</reference>
<feature type="transmembrane region" description="Helical" evidence="3">
    <location>
        <begin position="146"/>
        <end position="163"/>
    </location>
</feature>
<proteinExistence type="inferred from homology"/>
<protein>
    <submittedName>
        <fullName evidence="5">Mechanosensitive ion channel protein 10</fullName>
    </submittedName>
</protein>
<dbReference type="Proteomes" id="UP000002899">
    <property type="component" value="Chromosome III"/>
</dbReference>
<dbReference type="Pfam" id="PF00924">
    <property type="entry name" value="MS_channel_2nd"/>
    <property type="match status" value="1"/>
</dbReference>
<keyword evidence="3" id="KW-0472">Membrane</keyword>
<keyword evidence="6" id="KW-1185">Reference proteome</keyword>
<dbReference type="EMBL" id="LN871598">
    <property type="protein sequence ID" value="SJK86459.1"/>
    <property type="molecule type" value="Genomic_DNA"/>
</dbReference>
<organism evidence="5 6">
    <name type="scientific">Babesia microti (strain RI)</name>
    <dbReference type="NCBI Taxonomy" id="1133968"/>
    <lineage>
        <taxon>Eukaryota</taxon>
        <taxon>Sar</taxon>
        <taxon>Alveolata</taxon>
        <taxon>Apicomplexa</taxon>
        <taxon>Aconoidasida</taxon>
        <taxon>Piroplasmida</taxon>
        <taxon>Babesiidae</taxon>
        <taxon>Babesia</taxon>
    </lineage>
</organism>
<dbReference type="VEuPathDB" id="PiroplasmaDB:BMR1_03g02420"/>
<feature type="transmembrane region" description="Helical" evidence="3">
    <location>
        <begin position="40"/>
        <end position="58"/>
    </location>
</feature>
<dbReference type="GO" id="GO:0005886">
    <property type="term" value="C:plasma membrane"/>
    <property type="evidence" value="ECO:0007669"/>
    <property type="project" value="TreeGrafter"/>
</dbReference>
<feature type="transmembrane region" description="Helical" evidence="3">
    <location>
        <begin position="70"/>
        <end position="100"/>
    </location>
</feature>